<name>A0A514C8C7_ECTME</name>
<proteinExistence type="predicted"/>
<protein>
    <submittedName>
        <fullName evidence="2">Uncharacterized protein</fullName>
    </submittedName>
</protein>
<evidence type="ECO:0000256" key="1">
    <source>
        <dbReference type="SAM" id="MobiDB-lite"/>
    </source>
</evidence>
<geneLocation type="plasmid" evidence="2">
    <name>pAER57</name>
</geneLocation>
<evidence type="ECO:0000313" key="2">
    <source>
        <dbReference type="EMBL" id="QDH75860.1"/>
    </source>
</evidence>
<reference evidence="2" key="1">
    <citation type="journal article" date="2019" name="Front. Microbiol.">
        <title>Identification of a Novel Plasmid Lineage Associated With the Dissemination of Metallo-beta-Lactamase Genes Among Pseudomonads.</title>
        <authorList>
            <person name="Di Pilato V."/>
            <person name="Antonelli A."/>
            <person name="Giani T."/>
            <person name="Henrici De Angelis L."/>
            <person name="Rossolini G.M."/>
            <person name="Pollini S."/>
        </authorList>
    </citation>
    <scope>NUCLEOTIDE SEQUENCE</scope>
    <source>
        <strain evidence="2">57</strain>
        <plasmid evidence="2">pAER57</plasmid>
    </source>
</reference>
<sequence>MIMVYRPGTHDAPRQSTATSSVHRYETRTGAIAAETLL</sequence>
<accession>A0A514C8C7</accession>
<dbReference type="EMBL" id="MK671726">
    <property type="protein sequence ID" value="QDH75860.1"/>
    <property type="molecule type" value="Genomic_DNA"/>
</dbReference>
<keyword evidence="2" id="KW-0614">Plasmid</keyword>
<feature type="region of interest" description="Disordered" evidence="1">
    <location>
        <begin position="1"/>
        <end position="23"/>
    </location>
</feature>
<organism evidence="2">
    <name type="scientific">Ectopseudomonas mendocina</name>
    <name type="common">Pseudomonas mendocina</name>
    <dbReference type="NCBI Taxonomy" id="300"/>
    <lineage>
        <taxon>Bacteria</taxon>
        <taxon>Pseudomonadati</taxon>
        <taxon>Pseudomonadota</taxon>
        <taxon>Gammaproteobacteria</taxon>
        <taxon>Pseudomonadales</taxon>
        <taxon>Pseudomonadaceae</taxon>
        <taxon>Ectopseudomonas</taxon>
    </lineage>
</organism>
<dbReference type="AlphaFoldDB" id="A0A514C8C7"/>